<proteinExistence type="predicted"/>
<feature type="region of interest" description="Disordered" evidence="1">
    <location>
        <begin position="185"/>
        <end position="204"/>
    </location>
</feature>
<organism evidence="2">
    <name type="scientific">uncultured Microbacterium sp</name>
    <dbReference type="NCBI Taxonomy" id="191216"/>
    <lineage>
        <taxon>Bacteria</taxon>
        <taxon>Bacillati</taxon>
        <taxon>Actinomycetota</taxon>
        <taxon>Actinomycetes</taxon>
        <taxon>Micrococcales</taxon>
        <taxon>Microbacteriaceae</taxon>
        <taxon>Microbacterium</taxon>
        <taxon>environmental samples</taxon>
    </lineage>
</organism>
<protein>
    <submittedName>
        <fullName evidence="2">Uncharacterized protein</fullName>
    </submittedName>
</protein>
<dbReference type="AlphaFoldDB" id="A0A1Y5P2R6"/>
<name>A0A1Y5P2R6_9MICO</name>
<accession>A0A1Y5P2R6</accession>
<sequence length="204" mass="21999">MPALSLQDVDAEIVDAGDGVRVPKAWVAVATGIPGVPGGVSARVVYDPTLRRAVAEWVRIDRTGPGEEVTTTLLRDVRVQAVVQWSTARVLRVQTDHGDSEGYGAYIARLRSETDRSEEENLHEAVRLYRIGSVINHGPLKLVSEELGVSVSTATRMMNRARVAGLVDEATSRDVVTDLREQQLREREAGLGAGPHSSGPSIGI</sequence>
<gene>
    <name evidence="2" type="ORF">MIPYR_10348</name>
</gene>
<evidence type="ECO:0000256" key="1">
    <source>
        <dbReference type="SAM" id="MobiDB-lite"/>
    </source>
</evidence>
<reference evidence="2" key="1">
    <citation type="submission" date="2016-03" db="EMBL/GenBank/DDBJ databases">
        <authorList>
            <person name="Ploux O."/>
        </authorList>
    </citation>
    <scope>NUCLEOTIDE SEQUENCE</scope>
    <source>
        <strain evidence="2">UC1</strain>
    </source>
</reference>
<evidence type="ECO:0000313" key="2">
    <source>
        <dbReference type="EMBL" id="SBS70208.1"/>
    </source>
</evidence>
<dbReference type="EMBL" id="FLQR01000001">
    <property type="protein sequence ID" value="SBS70208.1"/>
    <property type="molecule type" value="Genomic_DNA"/>
</dbReference>